<evidence type="ECO:0000256" key="7">
    <source>
        <dbReference type="SAM" id="Phobius"/>
    </source>
</evidence>
<evidence type="ECO:0000256" key="3">
    <source>
        <dbReference type="ARBA" id="ARBA00022989"/>
    </source>
</evidence>
<feature type="transmembrane region" description="Helical" evidence="7">
    <location>
        <begin position="123"/>
        <end position="143"/>
    </location>
</feature>
<evidence type="ECO:0000256" key="4">
    <source>
        <dbReference type="ARBA" id="ARBA00023136"/>
    </source>
</evidence>
<sequence>MTNVGGYGPTIVSVMWVETALALLFVCLRLHTRFRITHTAGWDDYLIALSWVLLLAFSAAMTSAVMKGFGRHSTELTLTALVAATKAEIIGQTFCIIAIATSKVSVAIFLLRITIIQWHRMVLYFLMFALTIICILDALFDFIRCDPVAHVWNPTLDAKCWISTTGFTALSIVAGNLGMSAGADFVLAVLPWFILWDLQMKRKEKRLIAASMSLGLFAMAAGIIRAVALESLTSRSDYSYETVSLILWSSTELMVTILTATIPCLRPLYNEIRGHSTRSYSDNPNRLRTRSYHLNDIGVDREEDNNAKLDLGPHNDYSRTMVVGGKQDDSSDKSILAQGEGNIIRTNVISVQVDYDQEPQRRTKKKWTAPNGAH</sequence>
<dbReference type="InterPro" id="IPR049326">
    <property type="entry name" value="Rhodopsin_dom_fungi"/>
</dbReference>
<dbReference type="OrthoDB" id="5417887at2759"/>
<evidence type="ECO:0000256" key="2">
    <source>
        <dbReference type="ARBA" id="ARBA00022692"/>
    </source>
</evidence>
<feature type="transmembrane region" description="Helical" evidence="7">
    <location>
        <begin position="172"/>
        <end position="195"/>
    </location>
</feature>
<reference evidence="9 10" key="1">
    <citation type="submission" date="2018-05" db="EMBL/GenBank/DDBJ databases">
        <title>Genome sequencing and assembly of the regulated plant pathogen Lachnellula willkommii and related sister species for the development of diagnostic species identification markers.</title>
        <authorList>
            <person name="Giroux E."/>
            <person name="Bilodeau G."/>
        </authorList>
    </citation>
    <scope>NUCLEOTIDE SEQUENCE [LARGE SCALE GENOMIC DNA]</scope>
    <source>
        <strain evidence="9 10">CBS 160.35</strain>
    </source>
</reference>
<keyword evidence="3 7" id="KW-1133">Transmembrane helix</keyword>
<gene>
    <name evidence="9" type="ORF">LOCC1_G006253</name>
</gene>
<keyword evidence="2 7" id="KW-0812">Transmembrane</keyword>
<evidence type="ECO:0000256" key="1">
    <source>
        <dbReference type="ARBA" id="ARBA00004141"/>
    </source>
</evidence>
<dbReference type="AlphaFoldDB" id="A0A8H8RW77"/>
<feature type="transmembrane region" description="Helical" evidence="7">
    <location>
        <begin position="207"/>
        <end position="227"/>
    </location>
</feature>
<organism evidence="9 10">
    <name type="scientific">Lachnellula occidentalis</name>
    <dbReference type="NCBI Taxonomy" id="215460"/>
    <lineage>
        <taxon>Eukaryota</taxon>
        <taxon>Fungi</taxon>
        <taxon>Dikarya</taxon>
        <taxon>Ascomycota</taxon>
        <taxon>Pezizomycotina</taxon>
        <taxon>Leotiomycetes</taxon>
        <taxon>Helotiales</taxon>
        <taxon>Lachnaceae</taxon>
        <taxon>Lachnellula</taxon>
    </lineage>
</organism>
<feature type="transmembrane region" description="Helical" evidence="7">
    <location>
        <begin position="6"/>
        <end position="26"/>
    </location>
</feature>
<protein>
    <recommendedName>
        <fullName evidence="8">Rhodopsin domain-containing protein</fullName>
    </recommendedName>
</protein>
<name>A0A8H8RW77_9HELO</name>
<evidence type="ECO:0000259" key="8">
    <source>
        <dbReference type="Pfam" id="PF20684"/>
    </source>
</evidence>
<feature type="transmembrane region" description="Helical" evidence="7">
    <location>
        <begin position="89"/>
        <end position="111"/>
    </location>
</feature>
<dbReference type="Pfam" id="PF20684">
    <property type="entry name" value="Fung_rhodopsin"/>
    <property type="match status" value="1"/>
</dbReference>
<accession>A0A8H8RW77</accession>
<evidence type="ECO:0000313" key="10">
    <source>
        <dbReference type="Proteomes" id="UP000443090"/>
    </source>
</evidence>
<dbReference type="EMBL" id="QGMI01000432">
    <property type="protein sequence ID" value="TVY40801.1"/>
    <property type="molecule type" value="Genomic_DNA"/>
</dbReference>
<dbReference type="PANTHER" id="PTHR33048:SF93">
    <property type="entry name" value="INTEGRAL MEMBRANE PROTEIN"/>
    <property type="match status" value="1"/>
</dbReference>
<comment type="similarity">
    <text evidence="5">Belongs to the SAT4 family.</text>
</comment>
<dbReference type="Proteomes" id="UP000443090">
    <property type="component" value="Unassembled WGS sequence"/>
</dbReference>
<keyword evidence="4 7" id="KW-0472">Membrane</keyword>
<evidence type="ECO:0000256" key="5">
    <source>
        <dbReference type="ARBA" id="ARBA00038359"/>
    </source>
</evidence>
<keyword evidence="10" id="KW-1185">Reference proteome</keyword>
<proteinExistence type="inferred from homology"/>
<dbReference type="InterPro" id="IPR052337">
    <property type="entry name" value="SAT4-like"/>
</dbReference>
<evidence type="ECO:0000256" key="6">
    <source>
        <dbReference type="SAM" id="MobiDB-lite"/>
    </source>
</evidence>
<feature type="domain" description="Rhodopsin" evidence="8">
    <location>
        <begin position="28"/>
        <end position="270"/>
    </location>
</feature>
<dbReference type="GO" id="GO:0016020">
    <property type="term" value="C:membrane"/>
    <property type="evidence" value="ECO:0007669"/>
    <property type="project" value="UniProtKB-SubCell"/>
</dbReference>
<comment type="caution">
    <text evidence="9">The sequence shown here is derived from an EMBL/GenBank/DDBJ whole genome shotgun (WGS) entry which is preliminary data.</text>
</comment>
<comment type="subcellular location">
    <subcellularLocation>
        <location evidence="1">Membrane</location>
        <topology evidence="1">Multi-pass membrane protein</topology>
    </subcellularLocation>
</comment>
<feature type="transmembrane region" description="Helical" evidence="7">
    <location>
        <begin position="46"/>
        <end position="69"/>
    </location>
</feature>
<evidence type="ECO:0000313" key="9">
    <source>
        <dbReference type="EMBL" id="TVY40801.1"/>
    </source>
</evidence>
<feature type="transmembrane region" description="Helical" evidence="7">
    <location>
        <begin position="247"/>
        <end position="269"/>
    </location>
</feature>
<feature type="region of interest" description="Disordered" evidence="6">
    <location>
        <begin position="355"/>
        <end position="374"/>
    </location>
</feature>
<dbReference type="PANTHER" id="PTHR33048">
    <property type="entry name" value="PTH11-LIKE INTEGRAL MEMBRANE PROTEIN (AFU_ORTHOLOGUE AFUA_5G11245)"/>
    <property type="match status" value="1"/>
</dbReference>